<feature type="transmembrane region" description="Helical" evidence="1">
    <location>
        <begin position="260"/>
        <end position="283"/>
    </location>
</feature>
<evidence type="ECO:0008006" key="4">
    <source>
        <dbReference type="Google" id="ProtNLM"/>
    </source>
</evidence>
<feature type="transmembrane region" description="Helical" evidence="1">
    <location>
        <begin position="292"/>
        <end position="314"/>
    </location>
</feature>
<feature type="transmembrane region" description="Helical" evidence="1">
    <location>
        <begin position="44"/>
        <end position="62"/>
    </location>
</feature>
<evidence type="ECO:0000313" key="2">
    <source>
        <dbReference type="EMBL" id="KKP32208.1"/>
    </source>
</evidence>
<sequence>MENVPRETETIAAKRSLRLAEKIRNARGRITVTNSWWNTQGFEFLLLLIIFLFNVFSIYFYFGTATSSDTFFSGPIIPLMAKFFTIFKIPLSYAFQIVNIIFFVSFPFTLYFLIKEVTGRKIIAFMSILIASLPFYPFAQVRVLSALNGIDSAHVASLTITSLALLALFSFLKDGGAKNLFKSSLTASLIALISPFGFTTFLIFSVILTFSEMLLGGGRLKFFRFLSMLFFTGTLVAFWYNPSFSFWILTGDLGEEVRRTFTKLIPLSFFAIPAIAVFGYLLFDRKPSLQPVFLASFFTIAFILISFAGGGIFPSHPSRYIPELGISLSYLISVVLLKAYESLPFFKTHRPVAKVILTIMFLSLGLGIILGSSNLAPKEDVLGIWTGIEKGTLWREKERFNGISSAIGYLVSTASLFFLTFLYTKNSKQVSVTS</sequence>
<reference evidence="2 3" key="1">
    <citation type="journal article" date="2015" name="Nature">
        <title>rRNA introns, odd ribosomes, and small enigmatic genomes across a large radiation of phyla.</title>
        <authorList>
            <person name="Brown C.T."/>
            <person name="Hug L.A."/>
            <person name="Thomas B.C."/>
            <person name="Sharon I."/>
            <person name="Castelle C.J."/>
            <person name="Singh A."/>
            <person name="Wilkins M.J."/>
            <person name="Williams K.H."/>
            <person name="Banfield J.F."/>
        </authorList>
    </citation>
    <scope>NUCLEOTIDE SEQUENCE [LARGE SCALE GENOMIC DNA]</scope>
</reference>
<feature type="transmembrane region" description="Helical" evidence="1">
    <location>
        <begin position="122"/>
        <end position="141"/>
    </location>
</feature>
<feature type="transmembrane region" description="Helical" evidence="1">
    <location>
        <begin position="403"/>
        <end position="424"/>
    </location>
</feature>
<feature type="transmembrane region" description="Helical" evidence="1">
    <location>
        <begin position="222"/>
        <end position="240"/>
    </location>
</feature>
<feature type="transmembrane region" description="Helical" evidence="1">
    <location>
        <begin position="184"/>
        <end position="210"/>
    </location>
</feature>
<proteinExistence type="predicted"/>
<dbReference type="AlphaFoldDB" id="A0A0F9YLS0"/>
<dbReference type="Proteomes" id="UP000034803">
    <property type="component" value="Unassembled WGS sequence"/>
</dbReference>
<feature type="transmembrane region" description="Helical" evidence="1">
    <location>
        <begin position="153"/>
        <end position="172"/>
    </location>
</feature>
<dbReference type="EMBL" id="LBOI01000001">
    <property type="protein sequence ID" value="KKP32208.1"/>
    <property type="molecule type" value="Genomic_DNA"/>
</dbReference>
<accession>A0A0F9YLS0</accession>
<evidence type="ECO:0000313" key="3">
    <source>
        <dbReference type="Proteomes" id="UP000034803"/>
    </source>
</evidence>
<gene>
    <name evidence="2" type="ORF">UR21_C0001G0004</name>
</gene>
<comment type="caution">
    <text evidence="2">The sequence shown here is derived from an EMBL/GenBank/DDBJ whole genome shotgun (WGS) entry which is preliminary data.</text>
</comment>
<evidence type="ECO:0000256" key="1">
    <source>
        <dbReference type="SAM" id="Phobius"/>
    </source>
</evidence>
<feature type="transmembrane region" description="Helical" evidence="1">
    <location>
        <begin position="320"/>
        <end position="340"/>
    </location>
</feature>
<feature type="transmembrane region" description="Helical" evidence="1">
    <location>
        <begin position="83"/>
        <end position="110"/>
    </location>
</feature>
<keyword evidence="1" id="KW-1133">Transmembrane helix</keyword>
<keyword evidence="1" id="KW-0812">Transmembrane</keyword>
<keyword evidence="1" id="KW-0472">Membrane</keyword>
<protein>
    <recommendedName>
        <fullName evidence="4">Glycosyltransferase RgtA/B/C/D-like domain-containing protein</fullName>
    </recommendedName>
</protein>
<organism evidence="2 3">
    <name type="scientific">Candidatus Woesebacteria bacterium GW2011_GWC2_31_9</name>
    <dbReference type="NCBI Taxonomy" id="1618586"/>
    <lineage>
        <taxon>Bacteria</taxon>
        <taxon>Candidatus Woeseibacteriota</taxon>
    </lineage>
</organism>
<name>A0A0F9YLS0_9BACT</name>
<feature type="transmembrane region" description="Helical" evidence="1">
    <location>
        <begin position="352"/>
        <end position="372"/>
    </location>
</feature>